<comment type="subcellular location">
    <subcellularLocation>
        <location evidence="2">Secreted</location>
    </subcellularLocation>
</comment>
<proteinExistence type="inferred from homology"/>
<dbReference type="HOGENOM" id="CLU_013093_2_2_1"/>
<organism evidence="13 14">
    <name type="scientific">Moniliophthora roreri (strain MCA 2997)</name>
    <name type="common">Cocoa frosty pod rot fungus</name>
    <name type="synonym">Crinipellis roreri</name>
    <dbReference type="NCBI Taxonomy" id="1381753"/>
    <lineage>
        <taxon>Eukaryota</taxon>
        <taxon>Fungi</taxon>
        <taxon>Dikarya</taxon>
        <taxon>Basidiomycota</taxon>
        <taxon>Agaricomycotina</taxon>
        <taxon>Agaricomycetes</taxon>
        <taxon>Agaricomycetidae</taxon>
        <taxon>Agaricales</taxon>
        <taxon>Marasmiineae</taxon>
        <taxon>Marasmiaceae</taxon>
        <taxon>Moniliophthora</taxon>
    </lineage>
</organism>
<dbReference type="Pfam" id="PF17801">
    <property type="entry name" value="Melibiase_C"/>
    <property type="match status" value="1"/>
</dbReference>
<feature type="domain" description="Alpha galactosidase C-terminal" evidence="12">
    <location>
        <begin position="339"/>
        <end position="414"/>
    </location>
</feature>
<keyword evidence="6 9" id="KW-0378">Hydrolase</keyword>
<comment type="catalytic activity">
    <reaction evidence="1 9">
        <text>Hydrolysis of terminal, non-reducing alpha-D-galactose residues in alpha-D-galactosides, including galactose oligosaccharides, galactomannans and galactolipids.</text>
        <dbReference type="EC" id="3.2.1.22"/>
    </reaction>
</comment>
<evidence type="ECO:0000313" key="13">
    <source>
        <dbReference type="EMBL" id="ESK96654.1"/>
    </source>
</evidence>
<dbReference type="Proteomes" id="UP000017559">
    <property type="component" value="Unassembled WGS sequence"/>
</dbReference>
<keyword evidence="7" id="KW-0325">Glycoprotein</keyword>
<evidence type="ECO:0000256" key="9">
    <source>
        <dbReference type="RuleBase" id="RU361168"/>
    </source>
</evidence>
<dbReference type="KEGG" id="mrr:Moror_6874"/>
<feature type="chain" id="PRO_5004713013" description="Alpha-galactosidase" evidence="11">
    <location>
        <begin position="17"/>
        <end position="442"/>
    </location>
</feature>
<dbReference type="STRING" id="1381753.V2YY90"/>
<dbReference type="InterPro" id="IPR002241">
    <property type="entry name" value="Glyco_hydro_27"/>
</dbReference>
<dbReference type="EC" id="3.2.1.22" evidence="9"/>
<dbReference type="EMBL" id="AWSO01000045">
    <property type="protein sequence ID" value="ESK96654.1"/>
    <property type="molecule type" value="Genomic_DNA"/>
</dbReference>
<evidence type="ECO:0000256" key="10">
    <source>
        <dbReference type="SAM" id="MobiDB-lite"/>
    </source>
</evidence>
<keyword evidence="9" id="KW-1015">Disulfide bond</keyword>
<gene>
    <name evidence="13" type="ORF">Moror_6874</name>
</gene>
<evidence type="ECO:0000256" key="7">
    <source>
        <dbReference type="ARBA" id="ARBA00023180"/>
    </source>
</evidence>
<dbReference type="PANTHER" id="PTHR11452">
    <property type="entry name" value="ALPHA-GALACTOSIDASE/ALPHA-N-ACETYLGALACTOSAMINIDASE"/>
    <property type="match status" value="1"/>
</dbReference>
<sequence length="442" mass="48071">MLYLLATALLFQGVASTPAAYLAAPSPPAYTPSRSIGKLPALGWNTWNAYRCDINETKVIAAANSFVSLGLKDAGYQYVNIDDCWSVKNTRDNRGRIVPDPNKFPNGISGVASKVHALGLKIGIYSDAGTMTCAQYPASLGWEATDAKTFSDWGIDYLKYDNCNVPSNWSDTSSPPDGDWYNSNSAIRYRQMGLELSKLSRPIEYSLCIWGSASVWDWGARVGHSWRIYSDSNPSWSYITRVMNVNIPHLDKVDFYSHNDMDMMEIGNQGLTTAEERTHFAVWCFMKSPILLGTNLDGLSQTQVQIITNRELLAYHQDITVGTPAKPFKATNNAPTTSPPEYYSGKSSKGTHVLIVNTGGSTATKTFALTNVPGLGSGNFKIHDMWTGKDLDGVYSSSSSFSVSVASHDSGAYLLIPTASSPVITTSNPPIGTGDDNGILLM</sequence>
<protein>
    <recommendedName>
        <fullName evidence="9">Alpha-galactosidase</fullName>
        <ecNumber evidence="9">3.2.1.22</ecNumber>
    </recommendedName>
    <alternativeName>
        <fullName evidence="9">Melibiase</fullName>
    </alternativeName>
</protein>
<dbReference type="InterPro" id="IPR000111">
    <property type="entry name" value="Glyco_hydro_27/36_CS"/>
</dbReference>
<keyword evidence="14" id="KW-1185">Reference proteome</keyword>
<dbReference type="GO" id="GO:0004557">
    <property type="term" value="F:alpha-galactosidase activity"/>
    <property type="evidence" value="ECO:0007669"/>
    <property type="project" value="UniProtKB-EC"/>
</dbReference>
<dbReference type="Gene3D" id="3.20.20.70">
    <property type="entry name" value="Aldolase class I"/>
    <property type="match status" value="1"/>
</dbReference>
<dbReference type="PANTHER" id="PTHR11452:SF61">
    <property type="entry name" value="ALPHA-GALACTOSIDASE B-RELATED"/>
    <property type="match status" value="1"/>
</dbReference>
<name>V2YY90_MONRO</name>
<evidence type="ECO:0000256" key="1">
    <source>
        <dbReference type="ARBA" id="ARBA00001255"/>
    </source>
</evidence>
<dbReference type="InterPro" id="IPR013780">
    <property type="entry name" value="Glyco_hydro_b"/>
</dbReference>
<evidence type="ECO:0000256" key="2">
    <source>
        <dbReference type="ARBA" id="ARBA00004613"/>
    </source>
</evidence>
<dbReference type="OrthoDB" id="5795902at2759"/>
<evidence type="ECO:0000259" key="12">
    <source>
        <dbReference type="Pfam" id="PF17801"/>
    </source>
</evidence>
<evidence type="ECO:0000256" key="5">
    <source>
        <dbReference type="ARBA" id="ARBA00022729"/>
    </source>
</evidence>
<dbReference type="AlphaFoldDB" id="V2YY90"/>
<evidence type="ECO:0000256" key="4">
    <source>
        <dbReference type="ARBA" id="ARBA00022525"/>
    </source>
</evidence>
<dbReference type="PRINTS" id="PR00740">
    <property type="entry name" value="GLHYDRLASE27"/>
</dbReference>
<feature type="signal peptide" evidence="11">
    <location>
        <begin position="1"/>
        <end position="16"/>
    </location>
</feature>
<evidence type="ECO:0000256" key="8">
    <source>
        <dbReference type="ARBA" id="ARBA00023295"/>
    </source>
</evidence>
<comment type="caution">
    <text evidence="13">The sequence shown here is derived from an EMBL/GenBank/DDBJ whole genome shotgun (WGS) entry which is preliminary data.</text>
</comment>
<dbReference type="GO" id="GO:0005576">
    <property type="term" value="C:extracellular region"/>
    <property type="evidence" value="ECO:0007669"/>
    <property type="project" value="UniProtKB-SubCell"/>
</dbReference>
<keyword evidence="4" id="KW-0964">Secreted</keyword>
<evidence type="ECO:0000256" key="6">
    <source>
        <dbReference type="ARBA" id="ARBA00022801"/>
    </source>
</evidence>
<dbReference type="InterPro" id="IPR013785">
    <property type="entry name" value="Aldolase_TIM"/>
</dbReference>
<dbReference type="GO" id="GO:0005975">
    <property type="term" value="P:carbohydrate metabolic process"/>
    <property type="evidence" value="ECO:0007669"/>
    <property type="project" value="InterPro"/>
</dbReference>
<keyword evidence="5 11" id="KW-0732">Signal</keyword>
<accession>V2YY90</accession>
<dbReference type="SUPFAM" id="SSF51445">
    <property type="entry name" value="(Trans)glycosidases"/>
    <property type="match status" value="1"/>
</dbReference>
<keyword evidence="8 9" id="KW-0326">Glycosidase</keyword>
<evidence type="ECO:0000256" key="3">
    <source>
        <dbReference type="ARBA" id="ARBA00009743"/>
    </source>
</evidence>
<feature type="region of interest" description="Disordered" evidence="10">
    <location>
        <begin position="326"/>
        <end position="345"/>
    </location>
</feature>
<dbReference type="Gene3D" id="2.60.40.1180">
    <property type="entry name" value="Golgi alpha-mannosidase II"/>
    <property type="match status" value="1"/>
</dbReference>
<dbReference type="Pfam" id="PF16499">
    <property type="entry name" value="Melibiase_2"/>
    <property type="match status" value="1"/>
</dbReference>
<dbReference type="InterPro" id="IPR017853">
    <property type="entry name" value="GH"/>
</dbReference>
<evidence type="ECO:0000313" key="14">
    <source>
        <dbReference type="Proteomes" id="UP000017559"/>
    </source>
</evidence>
<evidence type="ECO:0000256" key="11">
    <source>
        <dbReference type="SAM" id="SignalP"/>
    </source>
</evidence>
<dbReference type="SUPFAM" id="SSF51011">
    <property type="entry name" value="Glycosyl hydrolase domain"/>
    <property type="match status" value="1"/>
</dbReference>
<reference evidence="13 14" key="1">
    <citation type="journal article" date="2014" name="BMC Genomics">
        <title>Genome and secretome analysis of the hemibiotrophic fungal pathogen, Moniliophthora roreri, which causes frosty pod rot disease of cacao: mechanisms of the biotrophic and necrotrophic phases.</title>
        <authorList>
            <person name="Meinhardt L.W."/>
            <person name="Costa G.G.L."/>
            <person name="Thomazella D.P.T."/>
            <person name="Teixeira P.J.P.L."/>
            <person name="Carazzolle M.F."/>
            <person name="Schuster S.C."/>
            <person name="Carlson J.E."/>
            <person name="Guiltinan M.J."/>
            <person name="Mieczkowski P."/>
            <person name="Farmer A."/>
            <person name="Ramaraj T."/>
            <person name="Crozier J."/>
            <person name="Davis R.E."/>
            <person name="Shao J."/>
            <person name="Melnick R.L."/>
            <person name="Pereira G.A.G."/>
            <person name="Bailey B.A."/>
        </authorList>
    </citation>
    <scope>NUCLEOTIDE SEQUENCE [LARGE SCALE GENOMIC DNA]</scope>
    <source>
        <strain evidence="13 14">MCA 2997</strain>
    </source>
</reference>
<dbReference type="PROSITE" id="PS00512">
    <property type="entry name" value="ALPHA_GALACTOSIDASE"/>
    <property type="match status" value="1"/>
</dbReference>
<dbReference type="CDD" id="cd14792">
    <property type="entry name" value="GH27"/>
    <property type="match status" value="1"/>
</dbReference>
<dbReference type="FunFam" id="3.20.20.70:FF:000197">
    <property type="entry name" value="Alpha-galactosidase"/>
    <property type="match status" value="1"/>
</dbReference>
<comment type="similarity">
    <text evidence="3 9">Belongs to the glycosyl hydrolase 27 family.</text>
</comment>
<dbReference type="InterPro" id="IPR041233">
    <property type="entry name" value="Melibiase_C"/>
</dbReference>